<evidence type="ECO:0000256" key="2">
    <source>
        <dbReference type="ARBA" id="ARBA00023015"/>
    </source>
</evidence>
<sequence length="207" mass="23425">MTNPPNNNTRLPGRPKRSEEELPIDQLILRIASNLFMENGYEAISLQQIAKACGVTKASIYYHFESKAQLFTASVTSMTGMARMHTKRIMEQDGPLLDRLRELAQVKLARPHGDFETIMREARASLSPEQIKTIMASEEAINDVLIHSFQQSMDQGEIRIGDPLFLAHTFYSLLMVGNREISADYNLSPTHLAHKIMDLFWHGVVPT</sequence>
<keyword evidence="8" id="KW-1185">Reference proteome</keyword>
<keyword evidence="2" id="KW-0805">Transcription regulation</keyword>
<dbReference type="Pfam" id="PF00440">
    <property type="entry name" value="TetR_N"/>
    <property type="match status" value="1"/>
</dbReference>
<dbReference type="InterPro" id="IPR050109">
    <property type="entry name" value="HTH-type_TetR-like_transc_reg"/>
</dbReference>
<organism evidence="7 8">
    <name type="scientific">Paenibacillus antarcticus</name>
    <dbReference type="NCBI Taxonomy" id="253703"/>
    <lineage>
        <taxon>Bacteria</taxon>
        <taxon>Bacillati</taxon>
        <taxon>Bacillota</taxon>
        <taxon>Bacilli</taxon>
        <taxon>Bacillales</taxon>
        <taxon>Paenibacillaceae</taxon>
        <taxon>Paenibacillus</taxon>
    </lineage>
</organism>
<dbReference type="GO" id="GO:0045892">
    <property type="term" value="P:negative regulation of DNA-templated transcription"/>
    <property type="evidence" value="ECO:0007669"/>
    <property type="project" value="UniProtKB-ARBA"/>
</dbReference>
<dbReference type="SUPFAM" id="SSF48498">
    <property type="entry name" value="Tetracyclin repressor-like, C-terminal domain"/>
    <property type="match status" value="1"/>
</dbReference>
<dbReference type="EMBL" id="LVJI01000006">
    <property type="protein sequence ID" value="OAB47611.1"/>
    <property type="molecule type" value="Genomic_DNA"/>
</dbReference>
<protein>
    <recommendedName>
        <fullName evidence="6">HTH tetR-type domain-containing protein</fullName>
    </recommendedName>
</protein>
<dbReference type="InterPro" id="IPR023772">
    <property type="entry name" value="DNA-bd_HTH_TetR-type_CS"/>
</dbReference>
<dbReference type="PANTHER" id="PTHR30055:SF175">
    <property type="entry name" value="HTH-TYPE TRANSCRIPTIONAL REPRESSOR KSTR2"/>
    <property type="match status" value="1"/>
</dbReference>
<dbReference type="GO" id="GO:0000976">
    <property type="term" value="F:transcription cis-regulatory region binding"/>
    <property type="evidence" value="ECO:0007669"/>
    <property type="project" value="TreeGrafter"/>
</dbReference>
<evidence type="ECO:0000256" key="4">
    <source>
        <dbReference type="ARBA" id="ARBA00023163"/>
    </source>
</evidence>
<name>A0A168QBW3_9BACL</name>
<dbReference type="GO" id="GO:0003700">
    <property type="term" value="F:DNA-binding transcription factor activity"/>
    <property type="evidence" value="ECO:0007669"/>
    <property type="project" value="TreeGrafter"/>
</dbReference>
<evidence type="ECO:0000256" key="1">
    <source>
        <dbReference type="ARBA" id="ARBA00022491"/>
    </source>
</evidence>
<evidence type="ECO:0000259" key="6">
    <source>
        <dbReference type="PROSITE" id="PS50977"/>
    </source>
</evidence>
<dbReference type="Gene3D" id="1.10.10.60">
    <property type="entry name" value="Homeodomain-like"/>
    <property type="match status" value="1"/>
</dbReference>
<accession>A0A168QBW3</accession>
<dbReference type="InterPro" id="IPR009057">
    <property type="entry name" value="Homeodomain-like_sf"/>
</dbReference>
<dbReference type="SUPFAM" id="SSF46689">
    <property type="entry name" value="Homeodomain-like"/>
    <property type="match status" value="1"/>
</dbReference>
<comment type="caution">
    <text evidence="7">The sequence shown here is derived from an EMBL/GenBank/DDBJ whole genome shotgun (WGS) entry which is preliminary data.</text>
</comment>
<dbReference type="OrthoDB" id="2732116at2"/>
<feature type="DNA-binding region" description="H-T-H motif" evidence="5">
    <location>
        <begin position="45"/>
        <end position="64"/>
    </location>
</feature>
<evidence type="ECO:0000313" key="8">
    <source>
        <dbReference type="Proteomes" id="UP000077355"/>
    </source>
</evidence>
<dbReference type="InterPro" id="IPR001647">
    <property type="entry name" value="HTH_TetR"/>
</dbReference>
<evidence type="ECO:0000313" key="7">
    <source>
        <dbReference type="EMBL" id="OAB47611.1"/>
    </source>
</evidence>
<gene>
    <name evidence="7" type="ORF">PBAT_05185</name>
</gene>
<dbReference type="InterPro" id="IPR036271">
    <property type="entry name" value="Tet_transcr_reg_TetR-rel_C_sf"/>
</dbReference>
<dbReference type="RefSeq" id="WP_084402837.1">
    <property type="nucleotide sequence ID" value="NZ_CP043611.1"/>
</dbReference>
<keyword evidence="1" id="KW-0678">Repressor</keyword>
<proteinExistence type="predicted"/>
<dbReference type="Proteomes" id="UP000077355">
    <property type="component" value="Unassembled WGS sequence"/>
</dbReference>
<keyword evidence="4" id="KW-0804">Transcription</keyword>
<keyword evidence="3 5" id="KW-0238">DNA-binding</keyword>
<dbReference type="PROSITE" id="PS01081">
    <property type="entry name" value="HTH_TETR_1"/>
    <property type="match status" value="1"/>
</dbReference>
<evidence type="ECO:0000256" key="3">
    <source>
        <dbReference type="ARBA" id="ARBA00023125"/>
    </source>
</evidence>
<evidence type="ECO:0000256" key="5">
    <source>
        <dbReference type="PROSITE-ProRule" id="PRU00335"/>
    </source>
</evidence>
<dbReference type="PANTHER" id="PTHR30055">
    <property type="entry name" value="HTH-TYPE TRANSCRIPTIONAL REGULATOR RUTR"/>
    <property type="match status" value="1"/>
</dbReference>
<dbReference type="PRINTS" id="PR00455">
    <property type="entry name" value="HTHTETR"/>
</dbReference>
<feature type="domain" description="HTH tetR-type" evidence="6">
    <location>
        <begin position="22"/>
        <end position="82"/>
    </location>
</feature>
<dbReference type="Gene3D" id="1.10.357.10">
    <property type="entry name" value="Tetracycline Repressor, domain 2"/>
    <property type="match status" value="1"/>
</dbReference>
<dbReference type="AlphaFoldDB" id="A0A168QBW3"/>
<dbReference type="FunFam" id="1.10.10.60:FF:000141">
    <property type="entry name" value="TetR family transcriptional regulator"/>
    <property type="match status" value="1"/>
</dbReference>
<dbReference type="PROSITE" id="PS50977">
    <property type="entry name" value="HTH_TETR_2"/>
    <property type="match status" value="1"/>
</dbReference>
<reference evidence="7 8" key="1">
    <citation type="submission" date="2016-03" db="EMBL/GenBank/DDBJ databases">
        <title>Draft genome sequence of Paenibacillus antarcticus CECT 5836.</title>
        <authorList>
            <person name="Shin S.-K."/>
            <person name="Yi H."/>
        </authorList>
    </citation>
    <scope>NUCLEOTIDE SEQUENCE [LARGE SCALE GENOMIC DNA]</scope>
    <source>
        <strain evidence="7 8">CECT 5836</strain>
    </source>
</reference>